<proteinExistence type="predicted"/>
<keyword evidence="2" id="KW-1185">Reference proteome</keyword>
<dbReference type="Proteomes" id="UP000095085">
    <property type="component" value="Unassembled WGS sequence"/>
</dbReference>
<sequence length="221" mass="24449">ITKYEVSKREAFNEAKMKYVVEKNPKGVVFFKDSNTVLVPSDDILKSAVAKTKMTYVELDLVEIGNYFEPNLIPASSCLEFPLGKGSGSVGVKHTIGISITPKGGASVSLLLPMVIGTKFGFNVGFSASFSSKYTCSAQNGKSLRLFYKINLLTVGGKKRNFVYDKLAGLLHKEDWMNLSHEKFITDNLPIYYCGTSDLMDLKCDTTGIEFSDDERNTFQS</sequence>
<gene>
    <name evidence="1" type="ORF">HYPBUDRAFT_95102</name>
</gene>
<dbReference type="AlphaFoldDB" id="A0A1E4RMT3"/>
<reference evidence="2" key="1">
    <citation type="submission" date="2016-05" db="EMBL/GenBank/DDBJ databases">
        <title>Comparative genomics of biotechnologically important yeasts.</title>
        <authorList>
            <consortium name="DOE Joint Genome Institute"/>
            <person name="Riley R."/>
            <person name="Haridas S."/>
            <person name="Wolfe K.H."/>
            <person name="Lopes M.R."/>
            <person name="Hittinger C.T."/>
            <person name="Goker M."/>
            <person name="Salamov A."/>
            <person name="Wisecaver J."/>
            <person name="Long T.M."/>
            <person name="Aerts A.L."/>
            <person name="Barry K."/>
            <person name="Choi C."/>
            <person name="Clum A."/>
            <person name="Coughlan A.Y."/>
            <person name="Deshpande S."/>
            <person name="Douglass A.P."/>
            <person name="Hanson S.J."/>
            <person name="Klenk H.-P."/>
            <person name="Labutti K."/>
            <person name="Lapidus A."/>
            <person name="Lindquist E."/>
            <person name="Lipzen A."/>
            <person name="Meier-Kolthoff J.P."/>
            <person name="Ohm R.A."/>
            <person name="Otillar R.P."/>
            <person name="Pangilinan J."/>
            <person name="Peng Y."/>
            <person name="Rokas A."/>
            <person name="Rosa C.A."/>
            <person name="Scheuner C."/>
            <person name="Sibirny A.A."/>
            <person name="Slot J.C."/>
            <person name="Stielow J.B."/>
            <person name="Sun H."/>
            <person name="Kurtzman C.P."/>
            <person name="Blackwell M."/>
            <person name="Grigoriev I.V."/>
            <person name="Jeffries T.W."/>
        </authorList>
    </citation>
    <scope>NUCLEOTIDE SEQUENCE [LARGE SCALE GENOMIC DNA]</scope>
    <source>
        <strain evidence="2">NRRL Y-1933</strain>
    </source>
</reference>
<feature type="non-terminal residue" evidence="1">
    <location>
        <position position="1"/>
    </location>
</feature>
<evidence type="ECO:0000313" key="1">
    <source>
        <dbReference type="EMBL" id="ODV68559.1"/>
    </source>
</evidence>
<organism evidence="1 2">
    <name type="scientific">Hyphopichia burtonii NRRL Y-1933</name>
    <dbReference type="NCBI Taxonomy" id="984485"/>
    <lineage>
        <taxon>Eukaryota</taxon>
        <taxon>Fungi</taxon>
        <taxon>Dikarya</taxon>
        <taxon>Ascomycota</taxon>
        <taxon>Saccharomycotina</taxon>
        <taxon>Pichiomycetes</taxon>
        <taxon>Debaryomycetaceae</taxon>
        <taxon>Hyphopichia</taxon>
    </lineage>
</organism>
<dbReference type="EMBL" id="KV454539">
    <property type="protein sequence ID" value="ODV68559.1"/>
    <property type="molecule type" value="Genomic_DNA"/>
</dbReference>
<protein>
    <submittedName>
        <fullName evidence="1">Uncharacterized protein</fullName>
    </submittedName>
</protein>
<accession>A0A1E4RMT3</accession>
<evidence type="ECO:0000313" key="2">
    <source>
        <dbReference type="Proteomes" id="UP000095085"/>
    </source>
</evidence>
<dbReference type="RefSeq" id="XP_020077626.1">
    <property type="nucleotide sequence ID" value="XM_020223936.1"/>
</dbReference>
<name>A0A1E4RMT3_9ASCO</name>
<dbReference type="GeneID" id="30998485"/>
<dbReference type="OrthoDB" id="4014264at2759"/>
<feature type="non-terminal residue" evidence="1">
    <location>
        <position position="221"/>
    </location>
</feature>